<reference evidence="2 3" key="1">
    <citation type="submission" date="2019-04" db="EMBL/GenBank/DDBJ databases">
        <title>Bacillus caeni sp. nov., a bacterium isolated from mangrove sediment.</title>
        <authorList>
            <person name="Huang H."/>
            <person name="Mo K."/>
            <person name="Hu Y."/>
        </authorList>
    </citation>
    <scope>NUCLEOTIDE SEQUENCE [LARGE SCALE GENOMIC DNA]</scope>
    <source>
        <strain evidence="2 3">HB172195</strain>
    </source>
</reference>
<dbReference type="InterPro" id="IPR010718">
    <property type="entry name" value="DUF1294"/>
</dbReference>
<evidence type="ECO:0000256" key="1">
    <source>
        <dbReference type="SAM" id="Phobius"/>
    </source>
</evidence>
<name>A0A5R9FB08_9BACL</name>
<proteinExistence type="predicted"/>
<dbReference type="GO" id="GO:0003676">
    <property type="term" value="F:nucleic acid binding"/>
    <property type="evidence" value="ECO:0007669"/>
    <property type="project" value="InterPro"/>
</dbReference>
<evidence type="ECO:0000313" key="2">
    <source>
        <dbReference type="EMBL" id="TLS39410.1"/>
    </source>
</evidence>
<accession>A0A5R9FB08</accession>
<dbReference type="PIRSF" id="PIRSF002599">
    <property type="entry name" value="Cold_shock_A"/>
    <property type="match status" value="1"/>
</dbReference>
<dbReference type="EMBL" id="SWLG01000001">
    <property type="protein sequence ID" value="TLS39410.1"/>
    <property type="molecule type" value="Genomic_DNA"/>
</dbReference>
<dbReference type="AlphaFoldDB" id="A0A5R9FB08"/>
<keyword evidence="1" id="KW-1133">Transmembrane helix</keyword>
<dbReference type="OrthoDB" id="1698854at2"/>
<dbReference type="Pfam" id="PF06961">
    <property type="entry name" value="DUF1294"/>
    <property type="match status" value="1"/>
</dbReference>
<keyword evidence="1" id="KW-0812">Transmembrane</keyword>
<sequence>MIANIFGFLVMGEDKKRARKQHWRISEQNLWLVALAGGAVGIYSGMKVFRHKTKHKSFIYGIPAVILLQAAIVLYLLVNL</sequence>
<dbReference type="Proteomes" id="UP000308230">
    <property type="component" value="Unassembled WGS sequence"/>
</dbReference>
<organism evidence="2 3">
    <name type="scientific">Exobacillus caeni</name>
    <dbReference type="NCBI Taxonomy" id="2574798"/>
    <lineage>
        <taxon>Bacteria</taxon>
        <taxon>Bacillati</taxon>
        <taxon>Bacillota</taxon>
        <taxon>Bacilli</taxon>
        <taxon>Bacillales</taxon>
        <taxon>Guptibacillaceae</taxon>
        <taxon>Exobacillus</taxon>
    </lineage>
</organism>
<dbReference type="InterPro" id="IPR012156">
    <property type="entry name" value="Cold_shock_CspA"/>
</dbReference>
<keyword evidence="3" id="KW-1185">Reference proteome</keyword>
<protein>
    <submittedName>
        <fullName evidence="2">DUF1294 domain-containing protein</fullName>
    </submittedName>
</protein>
<evidence type="ECO:0000313" key="3">
    <source>
        <dbReference type="Proteomes" id="UP000308230"/>
    </source>
</evidence>
<feature type="transmembrane region" description="Helical" evidence="1">
    <location>
        <begin position="58"/>
        <end position="78"/>
    </location>
</feature>
<comment type="caution">
    <text evidence="2">The sequence shown here is derived from an EMBL/GenBank/DDBJ whole genome shotgun (WGS) entry which is preliminary data.</text>
</comment>
<gene>
    <name evidence="2" type="ORF">FCL54_02280</name>
</gene>
<feature type="transmembrane region" description="Helical" evidence="1">
    <location>
        <begin position="29"/>
        <end position="46"/>
    </location>
</feature>
<keyword evidence="1" id="KW-0472">Membrane</keyword>